<evidence type="ECO:0000313" key="2">
    <source>
        <dbReference type="EMBL" id="HIZ34301.1"/>
    </source>
</evidence>
<reference evidence="2" key="1">
    <citation type="journal article" date="2021" name="PeerJ">
        <title>Extensive microbial diversity within the chicken gut microbiome revealed by metagenomics and culture.</title>
        <authorList>
            <person name="Gilroy R."/>
            <person name="Ravi A."/>
            <person name="Getino M."/>
            <person name="Pursley I."/>
            <person name="Horton D.L."/>
            <person name="Alikhan N.F."/>
            <person name="Baker D."/>
            <person name="Gharbi K."/>
            <person name="Hall N."/>
            <person name="Watson M."/>
            <person name="Adriaenssens E.M."/>
            <person name="Foster-Nyarko E."/>
            <person name="Jarju S."/>
            <person name="Secka A."/>
            <person name="Antonio M."/>
            <person name="Oren A."/>
            <person name="Chaudhuri R.R."/>
            <person name="La Ragione R."/>
            <person name="Hildebrand F."/>
            <person name="Pallen M.J."/>
        </authorList>
    </citation>
    <scope>NUCLEOTIDE SEQUENCE</scope>
    <source>
        <strain evidence="2">ChiGjej4B4-7305</strain>
    </source>
</reference>
<feature type="transmembrane region" description="Helical" evidence="1">
    <location>
        <begin position="53"/>
        <end position="76"/>
    </location>
</feature>
<dbReference type="Proteomes" id="UP000824037">
    <property type="component" value="Unassembled WGS sequence"/>
</dbReference>
<dbReference type="InterPro" id="IPR051784">
    <property type="entry name" value="Nod_factor_ABC_transporter"/>
</dbReference>
<accession>A0A9D2EBI9</accession>
<protein>
    <submittedName>
        <fullName evidence="2">ABC transporter permease</fullName>
    </submittedName>
</protein>
<comment type="caution">
    <text evidence="2">The sequence shown here is derived from an EMBL/GenBank/DDBJ whole genome shotgun (WGS) entry which is preliminary data.</text>
</comment>
<reference evidence="2" key="2">
    <citation type="submission" date="2021-04" db="EMBL/GenBank/DDBJ databases">
        <authorList>
            <person name="Gilroy R."/>
        </authorList>
    </citation>
    <scope>NUCLEOTIDE SEQUENCE</scope>
    <source>
        <strain evidence="2">ChiGjej4B4-7305</strain>
    </source>
</reference>
<gene>
    <name evidence="2" type="ORF">H9815_00870</name>
</gene>
<feature type="transmembrane region" description="Helical" evidence="1">
    <location>
        <begin position="96"/>
        <end position="118"/>
    </location>
</feature>
<organism evidence="2 3">
    <name type="scientific">Candidatus Ruania gallistercoris</name>
    <dbReference type="NCBI Taxonomy" id="2838746"/>
    <lineage>
        <taxon>Bacteria</taxon>
        <taxon>Bacillati</taxon>
        <taxon>Actinomycetota</taxon>
        <taxon>Actinomycetes</taxon>
        <taxon>Micrococcales</taxon>
        <taxon>Ruaniaceae</taxon>
        <taxon>Ruania</taxon>
    </lineage>
</organism>
<dbReference type="PANTHER" id="PTHR43229:SF2">
    <property type="entry name" value="NODULATION PROTEIN J"/>
    <property type="match status" value="1"/>
</dbReference>
<evidence type="ECO:0000256" key="1">
    <source>
        <dbReference type="SAM" id="Phobius"/>
    </source>
</evidence>
<feature type="transmembrane region" description="Helical" evidence="1">
    <location>
        <begin position="160"/>
        <end position="180"/>
    </location>
</feature>
<feature type="transmembrane region" description="Helical" evidence="1">
    <location>
        <begin position="20"/>
        <end position="41"/>
    </location>
</feature>
<dbReference type="EMBL" id="DXBY01000018">
    <property type="protein sequence ID" value="HIZ34301.1"/>
    <property type="molecule type" value="Genomic_DNA"/>
</dbReference>
<keyword evidence="1" id="KW-1133">Transmembrane helix</keyword>
<keyword evidence="1" id="KW-0472">Membrane</keyword>
<sequence length="253" mass="26967">MNLTYTGIELRRVARDYVSMFFVAVLPAFMYLVFGASMAWADQPIGNGNSAMYTMISMAAYGAVTATVGVGGMAAVERMQGWGRQLGLTPMSDAQYVLIKASVAFLIAIIPITLIYVLGYFTGSKGSGIAWLGSALIVVLGAAVFSLYGLLAGLLFRTEAAVGAASGSLVIFAFLGNIFFPLSGTMLTIAQFTPLYGLVALARYPLTEGLLISTTGPATETQELWIPLLNLVAWAVIFAVLAFLMVRRGRSRQ</sequence>
<proteinExistence type="predicted"/>
<keyword evidence="1" id="KW-0812">Transmembrane</keyword>
<evidence type="ECO:0000313" key="3">
    <source>
        <dbReference type="Proteomes" id="UP000824037"/>
    </source>
</evidence>
<name>A0A9D2EBI9_9MICO</name>
<feature type="transmembrane region" description="Helical" evidence="1">
    <location>
        <begin position="130"/>
        <end position="154"/>
    </location>
</feature>
<dbReference type="PANTHER" id="PTHR43229">
    <property type="entry name" value="NODULATION PROTEIN J"/>
    <property type="match status" value="1"/>
</dbReference>
<feature type="transmembrane region" description="Helical" evidence="1">
    <location>
        <begin position="224"/>
        <end position="246"/>
    </location>
</feature>
<dbReference type="AlphaFoldDB" id="A0A9D2EBI9"/>